<dbReference type="AlphaFoldDB" id="S3N7Q3"/>
<evidence type="ECO:0000256" key="1">
    <source>
        <dbReference type="SAM" id="SignalP"/>
    </source>
</evidence>
<evidence type="ECO:0000313" key="2">
    <source>
        <dbReference type="EMBL" id="EPF74433.1"/>
    </source>
</evidence>
<feature type="signal peptide" evidence="1">
    <location>
        <begin position="1"/>
        <end position="21"/>
    </location>
</feature>
<dbReference type="RefSeq" id="WP_016655990.1">
    <property type="nucleotide sequence ID" value="NZ_KE340352.1"/>
</dbReference>
<dbReference type="eggNOG" id="ENOG5030378">
    <property type="taxonomic scope" value="Bacteria"/>
</dbReference>
<proteinExistence type="predicted"/>
<reference evidence="2 3" key="1">
    <citation type="submission" date="2013-06" db="EMBL/GenBank/DDBJ databases">
        <title>The Genome Sequence of Acinetobacter rudis CIP 110305.</title>
        <authorList>
            <consortium name="The Broad Institute Genome Sequencing Platform"/>
            <consortium name="The Broad Institute Genome Sequencing Center for Infectious Disease"/>
            <person name="Cerqueira G."/>
            <person name="Feldgarden M."/>
            <person name="Courvalin P."/>
            <person name="Perichon B."/>
            <person name="Grillot-Courvalin C."/>
            <person name="Clermont D."/>
            <person name="Rocha E."/>
            <person name="Yoon E.-J."/>
            <person name="Nemec A."/>
            <person name="Young S.K."/>
            <person name="Zeng Q."/>
            <person name="Gargeya S."/>
            <person name="Fitzgerald M."/>
            <person name="Abouelleil A."/>
            <person name="Alvarado L."/>
            <person name="Berlin A.M."/>
            <person name="Chapman S.B."/>
            <person name="Dewar J."/>
            <person name="Goldberg J."/>
            <person name="Griggs A."/>
            <person name="Gujja S."/>
            <person name="Hansen M."/>
            <person name="Howarth C."/>
            <person name="Imamovic A."/>
            <person name="Larimer J."/>
            <person name="McCowan C."/>
            <person name="Murphy C."/>
            <person name="Pearson M."/>
            <person name="Priest M."/>
            <person name="Roberts A."/>
            <person name="Saif S."/>
            <person name="Shea T."/>
            <person name="Sykes S."/>
            <person name="Wortman J."/>
            <person name="Nusbaum C."/>
            <person name="Birren B."/>
        </authorList>
    </citation>
    <scope>NUCLEOTIDE SEQUENCE [LARGE SCALE GENOMIC DNA]</scope>
    <source>
        <strain evidence="2 3">CIP 110305</strain>
    </source>
</reference>
<accession>S3N7Q3</accession>
<protein>
    <recommendedName>
        <fullName evidence="4">DUF2059 domain-containing protein</fullName>
    </recommendedName>
</protein>
<comment type="caution">
    <text evidence="2">The sequence shown here is derived from an EMBL/GenBank/DDBJ whole genome shotgun (WGS) entry which is preliminary data.</text>
</comment>
<organism evidence="2 3">
    <name type="scientific">Acinetobacter rudis CIP 110305</name>
    <dbReference type="NCBI Taxonomy" id="421052"/>
    <lineage>
        <taxon>Bacteria</taxon>
        <taxon>Pseudomonadati</taxon>
        <taxon>Pseudomonadota</taxon>
        <taxon>Gammaproteobacteria</taxon>
        <taxon>Moraxellales</taxon>
        <taxon>Moraxellaceae</taxon>
        <taxon>Acinetobacter</taxon>
    </lineage>
</organism>
<keyword evidence="1" id="KW-0732">Signal</keyword>
<dbReference type="Proteomes" id="UP000014568">
    <property type="component" value="Unassembled WGS sequence"/>
</dbReference>
<dbReference type="EMBL" id="ATGI01000019">
    <property type="protein sequence ID" value="EPF74433.1"/>
    <property type="molecule type" value="Genomic_DNA"/>
</dbReference>
<sequence length="244" mass="27114">MKHKIILATMTSFLLNTSSFADENENFFVAYSSAQAANIPRDLKAKMLLPTNLDTIAIKTLNNMGLNELSRQYLNQPELQQKLRTVIQNYINSSAADSIFDDKSTQLFSDIYTVDELKSLYQLNNTKNGKLFNDNNSVIDKKVQSFIDISYRQQFNQAGFEKLEADIKTIVDKVKPSNKDTELETIKVVETLNSNESKTVGVSQAKTAVETKVAESKVVEPAAVKQATIVTTPSAVSTTVETKA</sequence>
<keyword evidence="3" id="KW-1185">Reference proteome</keyword>
<evidence type="ECO:0000313" key="3">
    <source>
        <dbReference type="Proteomes" id="UP000014568"/>
    </source>
</evidence>
<feature type="non-terminal residue" evidence="2">
    <location>
        <position position="244"/>
    </location>
</feature>
<feature type="chain" id="PRO_5004512312" description="DUF2059 domain-containing protein" evidence="1">
    <location>
        <begin position="22"/>
        <end position="244"/>
    </location>
</feature>
<gene>
    <name evidence="2" type="ORF">F945_01582</name>
</gene>
<name>S3N7Q3_9GAMM</name>
<dbReference type="HOGENOM" id="CLU_1140007_0_0_6"/>
<evidence type="ECO:0008006" key="4">
    <source>
        <dbReference type="Google" id="ProtNLM"/>
    </source>
</evidence>